<dbReference type="Pfam" id="PF02931">
    <property type="entry name" value="Neur_chan_LBD"/>
    <property type="match status" value="1"/>
</dbReference>
<dbReference type="AlphaFoldDB" id="A0A1I7X4T1"/>
<organism evidence="2 3">
    <name type="scientific">Heterorhabditis bacteriophora</name>
    <name type="common">Entomopathogenic nematode worm</name>
    <dbReference type="NCBI Taxonomy" id="37862"/>
    <lineage>
        <taxon>Eukaryota</taxon>
        <taxon>Metazoa</taxon>
        <taxon>Ecdysozoa</taxon>
        <taxon>Nematoda</taxon>
        <taxon>Chromadorea</taxon>
        <taxon>Rhabditida</taxon>
        <taxon>Rhabditina</taxon>
        <taxon>Rhabditomorpha</taxon>
        <taxon>Strongyloidea</taxon>
        <taxon>Heterorhabditidae</taxon>
        <taxon>Heterorhabditis</taxon>
    </lineage>
</organism>
<dbReference type="Proteomes" id="UP000095283">
    <property type="component" value="Unplaced"/>
</dbReference>
<dbReference type="GO" id="GO:0005230">
    <property type="term" value="F:extracellular ligand-gated monoatomic ion channel activity"/>
    <property type="evidence" value="ECO:0007669"/>
    <property type="project" value="InterPro"/>
</dbReference>
<proteinExistence type="predicted"/>
<name>A0A1I7X4T1_HETBA</name>
<protein>
    <submittedName>
        <fullName evidence="3">Neur_chan_LBD domain-containing protein</fullName>
    </submittedName>
</protein>
<reference evidence="3" key="1">
    <citation type="submission" date="2016-11" db="UniProtKB">
        <authorList>
            <consortium name="WormBaseParasite"/>
        </authorList>
    </citation>
    <scope>IDENTIFICATION</scope>
</reference>
<dbReference type="GO" id="GO:0016020">
    <property type="term" value="C:membrane"/>
    <property type="evidence" value="ECO:0007669"/>
    <property type="project" value="InterPro"/>
</dbReference>
<dbReference type="WBParaSite" id="Hba_12604">
    <property type="protein sequence ID" value="Hba_12604"/>
    <property type="gene ID" value="Hba_12604"/>
</dbReference>
<dbReference type="Gene3D" id="2.70.170.10">
    <property type="entry name" value="Neurotransmitter-gated ion-channel ligand-binding domain"/>
    <property type="match status" value="1"/>
</dbReference>
<keyword evidence="2" id="KW-1185">Reference proteome</keyword>
<sequence length="288" mass="33539">MMSMCRCLPPHADEQPPVYDGSLASGNRIRSRSMVRIYCLAQSKALRSRRIGTEGQVVSRLFADYDPNTRPPVRGCLPAHTSFILCLKENADHSSILVITNIFINRVRWHEDRAEVDLYLRQQWEDGRLQYEVDPREEIEQVPVPSNRKLWVPDTYFSTANELSKGEHRSALVEPSGYVRASEQCKAEGRRDKSTTKQRENRWEKSYCSSDIKDDRWMRDQIFVSVFRETRNIKTYNYPLEDIVYLWANSPPLVNPVEKDKKEAVAGIRPRAKTLSELFFYRSSILCE</sequence>
<evidence type="ECO:0000259" key="1">
    <source>
        <dbReference type="Pfam" id="PF02931"/>
    </source>
</evidence>
<feature type="domain" description="Neurotransmitter-gated ion-channel ligand-binding" evidence="1">
    <location>
        <begin position="104"/>
        <end position="181"/>
    </location>
</feature>
<accession>A0A1I7X4T1</accession>
<dbReference type="SUPFAM" id="SSF63712">
    <property type="entry name" value="Nicotinic receptor ligand binding domain-like"/>
    <property type="match status" value="1"/>
</dbReference>
<evidence type="ECO:0000313" key="3">
    <source>
        <dbReference type="WBParaSite" id="Hba_12604"/>
    </source>
</evidence>
<dbReference type="InterPro" id="IPR036734">
    <property type="entry name" value="Neur_chan_lig-bd_sf"/>
</dbReference>
<evidence type="ECO:0000313" key="2">
    <source>
        <dbReference type="Proteomes" id="UP000095283"/>
    </source>
</evidence>
<dbReference type="InterPro" id="IPR006202">
    <property type="entry name" value="Neur_chan_lig-bd"/>
</dbReference>